<evidence type="ECO:0000256" key="1">
    <source>
        <dbReference type="SAM" id="Coils"/>
    </source>
</evidence>
<feature type="region of interest" description="Disordered" evidence="2">
    <location>
        <begin position="1550"/>
        <end position="1599"/>
    </location>
</feature>
<keyword evidence="3" id="KW-0812">Transmembrane</keyword>
<accession>A0A0G1BGV0</accession>
<comment type="caution">
    <text evidence="4">The sequence shown here is derived from an EMBL/GenBank/DDBJ whole genome shotgun (WGS) entry which is preliminary data.</text>
</comment>
<evidence type="ECO:0000313" key="4">
    <source>
        <dbReference type="EMBL" id="KKS72610.1"/>
    </source>
</evidence>
<protein>
    <submittedName>
        <fullName evidence="4">Uncharacterized protein</fullName>
    </submittedName>
</protein>
<evidence type="ECO:0000256" key="3">
    <source>
        <dbReference type="SAM" id="Phobius"/>
    </source>
</evidence>
<dbReference type="InterPro" id="IPR045782">
    <property type="entry name" value="TrbL_3"/>
</dbReference>
<keyword evidence="3" id="KW-1133">Transmembrane helix</keyword>
<feature type="transmembrane region" description="Helical" evidence="3">
    <location>
        <begin position="210"/>
        <end position="236"/>
    </location>
</feature>
<feature type="transmembrane region" description="Helical" evidence="3">
    <location>
        <begin position="60"/>
        <end position="88"/>
    </location>
</feature>
<dbReference type="Proteomes" id="UP000033867">
    <property type="component" value="Unassembled WGS sequence"/>
</dbReference>
<feature type="transmembrane region" description="Helical" evidence="3">
    <location>
        <begin position="27"/>
        <end position="48"/>
    </location>
</feature>
<sequence length="1599" mass="175817">MLARITYYKQVVFRYLSKVLPKRKRNFFVIQFFLALAVIGIFGAAIPVQAAGFFTDLINGLFSFFSWVMFILARLFVGLTIFALKFFIEVASYNNFIDTPTVKIGWYLVRDVANMFFVVVLLVISFGTILGLEQYEWKKTLVKLVFAAIFINFSNMIAQLIIDVAQVFTITFVNALSATAGGNIINMFNIDTMYNITGAEKFGEGSDLKIETFAASVTVFFLALIMMTTMGAFAIVMVARMVILWVLIIMSPLAYIFQVIPQTQKYAQEWWSMFTNHVIVAPVMVFFLWLSFATLGTGNSGAIDLSDVDLADADTAINTAVNSGAGQKLSISEATSWENLANYLIAIAFLLVGLRAVRNLGVVAGGLTSSAIGFAKNVATIATGASFARGAYNRGRDLAKKKTDEALFQPVRDWAKRTKSSIDDKRKTIPYFRAIPFIGLKGSMRRKKLNEEAERSSKLIDENFEDTISRKENISAVDRFGKWMKETTGAGFGIEVRKTIRYKLEKEQDRIQEEKAKAKETRKAEGDEDVTSKADGAIQSDEAIQKIEKDHEKALGAYIESSSKFGDAGKDDAWVKEHINEEALKAQAAASLKNETEEQLSEEFRGTAEGKKMADELKTLAEAIAQSTTAYKKSYLEFLAGLAQDGTLKAEDFDDDSRKLIAEARKLDPSKEDSAVISELMKDGSISLKESKEKKHFDAFKAREGKESYDALLAQKATQDQHVAAYTRAFDAYQVLNGPGTTLEARQEAAFSQLDAVKQVDDALETLASDVQEAALEYSSAYQAFLTNLAASGEVELADLDEESQKLVLAEKGAHEGMTEEQAIASLMKDGLVSLSEDSYKAMDELFNGTEGAEVFDKKNKADEALQAKKAERAEAFGLWRDQSPVAAQVAASLKKDEQKNEAAVDARAVKLKQELVDAENVTRRKEGAFHFAGTDTAKKLAKDSEKAINKLADNIGVGKVIIKDKEGNPLDAAARQAIAEKIRFEVKKKRGAVAVAKQKASEATVEKTMLGTQFGDATTNMELAAGKVEAAAKSFAESFRNDKIAANLEKAAEKIQKAMEAGAEKGADALKKALAKDPYAQASMESELLIKSKEVMTQKETVLNETAKAYRVEKPELGDGTPSTANVPIAERLANDLKSQEAGDAATFAKNVLSHLLLAKKKGSLSTHQKASLMGIGMHVGKNGWFDDVISEVGKNLDKLRAGEFDGDKDQKEKMQNMRDVFVDQLGIIKLDKTTGKFKKISDYKRIARLQSLMVSGGDTDAIRDHAKNERVQEAVKKSKTGTAEVDGVTYTKDDTYGIVLDKMEKAGQLFSVTADRFKQKMAQSGEFLQEASSFFKREAINVGHQEYGAHFQWDGDMGAYRMATMKEAEDLMAAEARKFKGKLKWQYHGLGEADLDKGRLMKVNSTYANNQLEELTSAGAAKSMAERTIDAIMGYSFGEKINMNGDFAVIGGSMADIKDTYGDLKTYLKDVILPLVRSNTDVFNFAARQKAKHVDELNSNRGKAFIQIGDTNIKGETNSEFLSALLRQAVAAGIASQEDVNAMRQGISASRKREEALPDERKKRKQSTSPVAPPSPPTTQDDEDGALLSAMNETRDT</sequence>
<dbReference type="Pfam" id="PF19590">
    <property type="entry name" value="TrbL_3"/>
    <property type="match status" value="1"/>
</dbReference>
<feature type="compositionally biased region" description="Basic and acidic residues" evidence="2">
    <location>
        <begin position="1553"/>
        <end position="1563"/>
    </location>
</feature>
<keyword evidence="1" id="KW-0175">Coiled coil</keyword>
<feature type="transmembrane region" description="Helical" evidence="3">
    <location>
        <begin position="168"/>
        <end position="189"/>
    </location>
</feature>
<feature type="transmembrane region" description="Helical" evidence="3">
    <location>
        <begin position="273"/>
        <end position="292"/>
    </location>
</feature>
<evidence type="ECO:0000313" key="5">
    <source>
        <dbReference type="Proteomes" id="UP000033867"/>
    </source>
</evidence>
<dbReference type="EMBL" id="LCEK01000006">
    <property type="protein sequence ID" value="KKS72610.1"/>
    <property type="molecule type" value="Genomic_DNA"/>
</dbReference>
<proteinExistence type="predicted"/>
<keyword evidence="3" id="KW-0472">Membrane</keyword>
<feature type="transmembrane region" description="Helical" evidence="3">
    <location>
        <begin position="242"/>
        <end position="261"/>
    </location>
</feature>
<feature type="transmembrane region" description="Helical" evidence="3">
    <location>
        <begin position="112"/>
        <end position="132"/>
    </location>
</feature>
<reference evidence="4 5" key="1">
    <citation type="journal article" date="2015" name="Nature">
        <title>rRNA introns, odd ribosomes, and small enigmatic genomes across a large radiation of phyla.</title>
        <authorList>
            <person name="Brown C.T."/>
            <person name="Hug L.A."/>
            <person name="Thomas B.C."/>
            <person name="Sharon I."/>
            <person name="Castelle C.J."/>
            <person name="Singh A."/>
            <person name="Wilkins M.J."/>
            <person name="Williams K.H."/>
            <person name="Banfield J.F."/>
        </authorList>
    </citation>
    <scope>NUCLEOTIDE SEQUENCE [LARGE SCALE GENOMIC DNA]</scope>
</reference>
<evidence type="ECO:0000256" key="2">
    <source>
        <dbReference type="SAM" id="MobiDB-lite"/>
    </source>
</evidence>
<feature type="coiled-coil region" evidence="1">
    <location>
        <begin position="497"/>
        <end position="524"/>
    </location>
</feature>
<name>A0A0G1BGV0_9BACT</name>
<feature type="transmembrane region" description="Helical" evidence="3">
    <location>
        <begin position="144"/>
        <end position="162"/>
    </location>
</feature>
<organism evidence="4 5">
    <name type="scientific">Candidatus Magasanikbacteria bacterium GW2011_GWE2_42_7</name>
    <dbReference type="NCBI Taxonomy" id="1619052"/>
    <lineage>
        <taxon>Bacteria</taxon>
        <taxon>Candidatus Magasanikiibacteriota</taxon>
    </lineage>
</organism>
<gene>
    <name evidence="4" type="ORF">UV42_C0006G0010</name>
</gene>